<reference evidence="1" key="2">
    <citation type="submission" date="2017-11" db="EMBL/GenBank/DDBJ databases">
        <title>Coralsnake Venomics: Analyses of Venom Gland Transcriptomes and Proteomes of Six Brazilian Taxa.</title>
        <authorList>
            <person name="Aird S.D."/>
            <person name="Jorge da Silva N."/>
            <person name="Qiu L."/>
            <person name="Villar-Briones A."/>
            <person name="Aparecida-Saddi V."/>
            <person name="Campos-Telles M.P."/>
            <person name="Grau M."/>
            <person name="Mikheyev A.S."/>
        </authorList>
    </citation>
    <scope>NUCLEOTIDE SEQUENCE</scope>
    <source>
        <tissue evidence="1">Venom_gland</tissue>
    </source>
</reference>
<proteinExistence type="predicted"/>
<dbReference type="AlphaFoldDB" id="A0A2D4NPN2"/>
<reference evidence="1" key="1">
    <citation type="submission" date="2017-07" db="EMBL/GenBank/DDBJ databases">
        <authorList>
            <person name="Mikheyev A."/>
            <person name="Grau M."/>
        </authorList>
    </citation>
    <scope>NUCLEOTIDE SEQUENCE</scope>
    <source>
        <tissue evidence="1">Venom_gland</tissue>
    </source>
</reference>
<name>A0A2D4NPN2_9SAUR</name>
<evidence type="ECO:0000313" key="1">
    <source>
        <dbReference type="EMBL" id="LAB46906.1"/>
    </source>
</evidence>
<dbReference type="EMBL" id="IACM01183024">
    <property type="protein sequence ID" value="LAB46906.1"/>
    <property type="molecule type" value="Transcribed_RNA"/>
</dbReference>
<sequence length="105" mass="11960">MHRMLYKVVSTIIFTKLCPLPENQPSCSNFTLQSDLVQKRQAIQNLISVLACYRWITNSPQDIFRQIQSASLFLRGEIAVCSFRTLKAKSISQGSKREQKLALAL</sequence>
<organism evidence="1">
    <name type="scientific">Micrurus spixii</name>
    <name type="common">Amazon coral snake</name>
    <dbReference type="NCBI Taxonomy" id="129469"/>
    <lineage>
        <taxon>Eukaryota</taxon>
        <taxon>Metazoa</taxon>
        <taxon>Chordata</taxon>
        <taxon>Craniata</taxon>
        <taxon>Vertebrata</taxon>
        <taxon>Euteleostomi</taxon>
        <taxon>Lepidosauria</taxon>
        <taxon>Squamata</taxon>
        <taxon>Bifurcata</taxon>
        <taxon>Unidentata</taxon>
        <taxon>Episquamata</taxon>
        <taxon>Toxicofera</taxon>
        <taxon>Serpentes</taxon>
        <taxon>Colubroidea</taxon>
        <taxon>Elapidae</taxon>
        <taxon>Elapinae</taxon>
        <taxon>Micrurus</taxon>
    </lineage>
</organism>
<protein>
    <submittedName>
        <fullName evidence="1">Uncharacterized protein</fullName>
    </submittedName>
</protein>
<accession>A0A2D4NPN2</accession>